<dbReference type="EMBL" id="BAAAPL010000001">
    <property type="protein sequence ID" value="GAA1697290.1"/>
    <property type="molecule type" value="Genomic_DNA"/>
</dbReference>
<dbReference type="PRINTS" id="PR00076">
    <property type="entry name" value="6PGDHDRGNASE"/>
</dbReference>
<comment type="pathway">
    <text evidence="4 5">Carbohydrate degradation; pentose phosphate pathway; D-ribulose 5-phosphate from D-glucose 6-phosphate (oxidative stage): step 3/3.</text>
</comment>
<organism evidence="7 8">
    <name type="scientific">Microbacterium sediminicola</name>
    <dbReference type="NCBI Taxonomy" id="415210"/>
    <lineage>
        <taxon>Bacteria</taxon>
        <taxon>Bacillati</taxon>
        <taxon>Actinomycetota</taxon>
        <taxon>Actinomycetes</taxon>
        <taxon>Micrococcales</taxon>
        <taxon>Microbacteriaceae</taxon>
        <taxon>Microbacterium</taxon>
    </lineage>
</organism>
<dbReference type="InterPro" id="IPR008927">
    <property type="entry name" value="6-PGluconate_DH-like_C_sf"/>
</dbReference>
<comment type="subunit">
    <text evidence="4">Homodimer.</text>
</comment>
<dbReference type="NCBIfam" id="NF006765">
    <property type="entry name" value="PRK09287.1"/>
    <property type="match status" value="1"/>
</dbReference>
<dbReference type="RefSeq" id="WP_344070680.1">
    <property type="nucleotide sequence ID" value="NZ_BAAAPL010000001.1"/>
</dbReference>
<evidence type="ECO:0000256" key="2">
    <source>
        <dbReference type="ARBA" id="ARBA00023002"/>
    </source>
</evidence>
<name>A0ABP4U4P3_9MICO</name>
<dbReference type="Pfam" id="PF00393">
    <property type="entry name" value="6PGD"/>
    <property type="match status" value="1"/>
</dbReference>
<feature type="domain" description="6-phosphogluconate dehydrogenase C-terminal" evidence="6">
    <location>
        <begin position="181"/>
        <end position="470"/>
    </location>
</feature>
<evidence type="ECO:0000313" key="7">
    <source>
        <dbReference type="EMBL" id="GAA1697290.1"/>
    </source>
</evidence>
<dbReference type="Pfam" id="PF03446">
    <property type="entry name" value="NAD_binding_2"/>
    <property type="match status" value="1"/>
</dbReference>
<evidence type="ECO:0000256" key="3">
    <source>
        <dbReference type="ARBA" id="ARBA00023064"/>
    </source>
</evidence>
<dbReference type="InterPro" id="IPR036291">
    <property type="entry name" value="NAD(P)-bd_dom_sf"/>
</dbReference>
<dbReference type="SMART" id="SM01350">
    <property type="entry name" value="6PGD"/>
    <property type="match status" value="1"/>
</dbReference>
<dbReference type="PIRSF" id="PIRSF000109">
    <property type="entry name" value="6PGD"/>
    <property type="match status" value="1"/>
</dbReference>
<evidence type="ECO:0000256" key="5">
    <source>
        <dbReference type="RuleBase" id="RU000485"/>
    </source>
</evidence>
<comment type="similarity">
    <text evidence="1 4 5">Belongs to the 6-phosphogluconate dehydrogenase family.</text>
</comment>
<dbReference type="SUPFAM" id="SSF48179">
    <property type="entry name" value="6-phosphogluconate dehydrogenase C-terminal domain-like"/>
    <property type="match status" value="1"/>
</dbReference>
<keyword evidence="4 5" id="KW-0521">NADP</keyword>
<comment type="catalytic activity">
    <reaction evidence="4 5">
        <text>6-phospho-D-gluconate + NADP(+) = D-ribulose 5-phosphate + CO2 + NADPH</text>
        <dbReference type="Rhea" id="RHEA:10116"/>
        <dbReference type="ChEBI" id="CHEBI:16526"/>
        <dbReference type="ChEBI" id="CHEBI:57783"/>
        <dbReference type="ChEBI" id="CHEBI:58121"/>
        <dbReference type="ChEBI" id="CHEBI:58349"/>
        <dbReference type="ChEBI" id="CHEBI:58759"/>
        <dbReference type="EC" id="1.1.1.44"/>
    </reaction>
</comment>
<dbReference type="PANTHER" id="PTHR11811">
    <property type="entry name" value="6-PHOSPHOGLUCONATE DEHYDROGENASE"/>
    <property type="match status" value="1"/>
</dbReference>
<accession>A0ABP4U4P3</accession>
<dbReference type="InterPro" id="IPR006114">
    <property type="entry name" value="6PGDH_C"/>
</dbReference>
<dbReference type="Gene3D" id="3.40.50.720">
    <property type="entry name" value="NAD(P)-binding Rossmann-like Domain"/>
    <property type="match status" value="1"/>
</dbReference>
<proteinExistence type="inferred from homology"/>
<evidence type="ECO:0000259" key="6">
    <source>
        <dbReference type="SMART" id="SM01350"/>
    </source>
</evidence>
<keyword evidence="2 4" id="KW-0560">Oxidoreductase</keyword>
<dbReference type="EC" id="1.1.1.44" evidence="4 5"/>
<dbReference type="SUPFAM" id="SSF51735">
    <property type="entry name" value="NAD(P)-binding Rossmann-fold domains"/>
    <property type="match status" value="1"/>
</dbReference>
<evidence type="ECO:0000256" key="4">
    <source>
        <dbReference type="PIRNR" id="PIRNR000109"/>
    </source>
</evidence>
<keyword evidence="4 5" id="KW-0570">Pentose shunt</keyword>
<evidence type="ECO:0000256" key="1">
    <source>
        <dbReference type="ARBA" id="ARBA00008419"/>
    </source>
</evidence>
<reference evidence="8" key="1">
    <citation type="journal article" date="2019" name="Int. J. Syst. Evol. Microbiol.">
        <title>The Global Catalogue of Microorganisms (GCM) 10K type strain sequencing project: providing services to taxonomists for standard genome sequencing and annotation.</title>
        <authorList>
            <consortium name="The Broad Institute Genomics Platform"/>
            <consortium name="The Broad Institute Genome Sequencing Center for Infectious Disease"/>
            <person name="Wu L."/>
            <person name="Ma J."/>
        </authorList>
    </citation>
    <scope>NUCLEOTIDE SEQUENCE [LARGE SCALE GENOMIC DNA]</scope>
    <source>
        <strain evidence="8">JCM 15577</strain>
    </source>
</reference>
<sequence length="482" mass="51240">MSEATANIGVVGLAVMGSNLARNLASREGNTVAIFNRSHDKTEHLVAEHPEAEFVPTFSYEEFAASLTVPRTAIIMVKAGAGTDAVIEELLKVFEPGDIIVDGGNALFTDTIRREKAVRETGVNFVGMGVSGGEEGALLGPSLMPGGSDESWVTLGPILRSIAAVAEGEPCVTHVGHDGAGHFVKMVHNGIEYADMQVIAEAYDLIRRATGKTPAEIADIFAEWNTGDLESYLIEITAEVLRQVDADTDKPLVDIIVDQAGAKGTGGWTAQTAIDLGVPASGIAEAVFARSLSSHPEQRATTGVLPGPAEEFTAFDADAFVEQVRLALYASKIVAYSQGFDIIRAGAAHYGWTIDLGTVAAIWRGGCIIRARFLNRITEAYAESADLPVLMTAPFFREALAASQDAWRAIVATAAASGIPSPVFSSSLAYYDGLRAGRLPAALIQGQRDFFGAHTYKRVDKDGTFHTLWSGDRSEVEAVDTH</sequence>
<gene>
    <name evidence="7" type="primary">gndA</name>
    <name evidence="7" type="ORF">GCM10009808_13470</name>
</gene>
<evidence type="ECO:0000313" key="8">
    <source>
        <dbReference type="Proteomes" id="UP001501690"/>
    </source>
</evidence>
<comment type="caution">
    <text evidence="7">The sequence shown here is derived from an EMBL/GenBank/DDBJ whole genome shotgun (WGS) entry which is preliminary data.</text>
</comment>
<dbReference type="Proteomes" id="UP001501690">
    <property type="component" value="Unassembled WGS sequence"/>
</dbReference>
<keyword evidence="8" id="KW-1185">Reference proteome</keyword>
<dbReference type="InterPro" id="IPR006115">
    <property type="entry name" value="6PGDH_NADP-bd"/>
</dbReference>
<dbReference type="InterPro" id="IPR006183">
    <property type="entry name" value="Pgluconate_DH"/>
</dbReference>
<dbReference type="Gene3D" id="1.10.1040.10">
    <property type="entry name" value="N-(1-d-carboxylethyl)-l-norvaline Dehydrogenase, domain 2"/>
    <property type="match status" value="1"/>
</dbReference>
<protein>
    <recommendedName>
        <fullName evidence="4 5">6-phosphogluconate dehydrogenase, decarboxylating</fullName>
        <ecNumber evidence="4 5">1.1.1.44</ecNumber>
    </recommendedName>
</protein>
<dbReference type="NCBIfam" id="TIGR00873">
    <property type="entry name" value="gnd"/>
    <property type="match status" value="1"/>
</dbReference>
<dbReference type="InterPro" id="IPR006113">
    <property type="entry name" value="6PGDH_Gnd/GntZ"/>
</dbReference>
<dbReference type="InterPro" id="IPR013328">
    <property type="entry name" value="6PGD_dom2"/>
</dbReference>
<dbReference type="Gene3D" id="1.20.5.320">
    <property type="entry name" value="6-Phosphogluconate Dehydrogenase, domain 3"/>
    <property type="match status" value="1"/>
</dbReference>
<comment type="function">
    <text evidence="4">Catalyzes the oxidative decarboxylation of 6-phosphogluconate to ribulose 5-phosphate and CO(2), with concomitant reduction of NADP to NADPH.</text>
</comment>
<keyword evidence="3 5" id="KW-0311">Gluconate utilization</keyword>